<accession>A0AAE0N4E0</accession>
<protein>
    <submittedName>
        <fullName evidence="2">Uncharacterized protein</fullName>
    </submittedName>
</protein>
<comment type="caution">
    <text evidence="2">The sequence shown here is derived from an EMBL/GenBank/DDBJ whole genome shotgun (WGS) entry which is preliminary data.</text>
</comment>
<dbReference type="AlphaFoldDB" id="A0AAE0N4E0"/>
<gene>
    <name evidence="2" type="ORF">B0H63DRAFT_552312</name>
</gene>
<sequence>MKSHFSLWAALFVLGQGVLCHKAFLQTKAIQQPKDAWDTETWGGLPLFIEQEESDLWDLPALDHQPRLLLPGVVSLPNPCTETTFAAPVYEYHQWNLRKTYLSSTGEYPVRYQLAVTLRDIANNYSMQWRINCAPETDFQDDRFQGQVSLSMWLRIFEVDWLTYEPLSVTQYWYCPPGVNASSYPRDCADMSLTHPDWVVENGTIYVPGPSWGLINQTTLNFTLTSRATGVQHFCRWGGRNLELVYGDELLMVCSPLPGAPYDASGTSFRVKFGYSNRELNVQQNWTCGDTKGTYSRKFQANEISRYKMPLFCADDAGRVCRANRQVIKGQLTAPVSPFTPATIPPPPGATQPGCTARSGIPTWLLHFRFEETRYGRAAGNQQVPSSWRQPTRILTLQLRNDANNYTQTCTITTSDDPAILAKTWRRCFPDTSLAQRYIETYFKFNQTTAQLQINQTWFCSDTDPSQPLLYQATLSYKIPLCGETNTTAPGNWPQCRDFYQTRWCDMATYRNNQLYPFNRTVGGTVLRTERLPANALTDPDPDPNQWACTADSLARPVEWRLRSPPTGTPGQIFSTTWPSSYSTAIEPRSTFAIELNNSALSPRGSISPGYTYGLEDTPNLITSQRGRPFRNVVNWSFRFDASSGYLELKHSWFCNDKNPDTPILFNGTWAGYLALDLADKLKIELLWG</sequence>
<evidence type="ECO:0000313" key="3">
    <source>
        <dbReference type="Proteomes" id="UP001285441"/>
    </source>
</evidence>
<reference evidence="2" key="2">
    <citation type="submission" date="2023-06" db="EMBL/GenBank/DDBJ databases">
        <authorList>
            <consortium name="Lawrence Berkeley National Laboratory"/>
            <person name="Haridas S."/>
            <person name="Hensen N."/>
            <person name="Bonometti L."/>
            <person name="Westerberg I."/>
            <person name="Brannstrom I.O."/>
            <person name="Guillou S."/>
            <person name="Cros-Aarteil S."/>
            <person name="Calhoun S."/>
            <person name="Kuo A."/>
            <person name="Mondo S."/>
            <person name="Pangilinan J."/>
            <person name="Riley R."/>
            <person name="LaButti K."/>
            <person name="Andreopoulos B."/>
            <person name="Lipzen A."/>
            <person name="Chen C."/>
            <person name="Yanf M."/>
            <person name="Daum C."/>
            <person name="Ng V."/>
            <person name="Clum A."/>
            <person name="Steindorff A."/>
            <person name="Ohm R."/>
            <person name="Martin F."/>
            <person name="Silar P."/>
            <person name="Natvig D."/>
            <person name="Lalanne C."/>
            <person name="Gautier V."/>
            <person name="Ament-velasquez S.L."/>
            <person name="Kruys A."/>
            <person name="Hutchinson M.I."/>
            <person name="Powell A.J."/>
            <person name="Barry K."/>
            <person name="Miller A.N."/>
            <person name="Grigoriev I.V."/>
            <person name="Debuchy R."/>
            <person name="Gladieux P."/>
            <person name="Thoren M.H."/>
            <person name="Johannesson H."/>
        </authorList>
    </citation>
    <scope>NUCLEOTIDE SEQUENCE</scope>
    <source>
        <strain evidence="2">CBS 232.78</strain>
    </source>
</reference>
<name>A0AAE0N4E0_9PEZI</name>
<evidence type="ECO:0000256" key="1">
    <source>
        <dbReference type="SAM" id="SignalP"/>
    </source>
</evidence>
<organism evidence="2 3">
    <name type="scientific">Podospora didyma</name>
    <dbReference type="NCBI Taxonomy" id="330526"/>
    <lineage>
        <taxon>Eukaryota</taxon>
        <taxon>Fungi</taxon>
        <taxon>Dikarya</taxon>
        <taxon>Ascomycota</taxon>
        <taxon>Pezizomycotina</taxon>
        <taxon>Sordariomycetes</taxon>
        <taxon>Sordariomycetidae</taxon>
        <taxon>Sordariales</taxon>
        <taxon>Podosporaceae</taxon>
        <taxon>Podospora</taxon>
    </lineage>
</organism>
<feature type="chain" id="PRO_5042030141" evidence="1">
    <location>
        <begin position="21"/>
        <end position="689"/>
    </location>
</feature>
<reference evidence="2" key="1">
    <citation type="journal article" date="2023" name="Mol. Phylogenet. Evol.">
        <title>Genome-scale phylogeny and comparative genomics of the fungal order Sordariales.</title>
        <authorList>
            <person name="Hensen N."/>
            <person name="Bonometti L."/>
            <person name="Westerberg I."/>
            <person name="Brannstrom I.O."/>
            <person name="Guillou S."/>
            <person name="Cros-Aarteil S."/>
            <person name="Calhoun S."/>
            <person name="Haridas S."/>
            <person name="Kuo A."/>
            <person name="Mondo S."/>
            <person name="Pangilinan J."/>
            <person name="Riley R."/>
            <person name="LaButti K."/>
            <person name="Andreopoulos B."/>
            <person name="Lipzen A."/>
            <person name="Chen C."/>
            <person name="Yan M."/>
            <person name="Daum C."/>
            <person name="Ng V."/>
            <person name="Clum A."/>
            <person name="Steindorff A."/>
            <person name="Ohm R.A."/>
            <person name="Martin F."/>
            <person name="Silar P."/>
            <person name="Natvig D.O."/>
            <person name="Lalanne C."/>
            <person name="Gautier V."/>
            <person name="Ament-Velasquez S.L."/>
            <person name="Kruys A."/>
            <person name="Hutchinson M.I."/>
            <person name="Powell A.J."/>
            <person name="Barry K."/>
            <person name="Miller A.N."/>
            <person name="Grigoriev I.V."/>
            <person name="Debuchy R."/>
            <person name="Gladieux P."/>
            <person name="Hiltunen Thoren M."/>
            <person name="Johannesson H."/>
        </authorList>
    </citation>
    <scope>NUCLEOTIDE SEQUENCE</scope>
    <source>
        <strain evidence="2">CBS 232.78</strain>
    </source>
</reference>
<proteinExistence type="predicted"/>
<dbReference type="EMBL" id="JAULSW010000009">
    <property type="protein sequence ID" value="KAK3370376.1"/>
    <property type="molecule type" value="Genomic_DNA"/>
</dbReference>
<evidence type="ECO:0000313" key="2">
    <source>
        <dbReference type="EMBL" id="KAK3370376.1"/>
    </source>
</evidence>
<keyword evidence="3" id="KW-1185">Reference proteome</keyword>
<keyword evidence="1" id="KW-0732">Signal</keyword>
<feature type="signal peptide" evidence="1">
    <location>
        <begin position="1"/>
        <end position="20"/>
    </location>
</feature>
<dbReference type="Proteomes" id="UP001285441">
    <property type="component" value="Unassembled WGS sequence"/>
</dbReference>